<protein>
    <submittedName>
        <fullName evidence="1">Ubiquinone biosynthesis protein</fullName>
    </submittedName>
</protein>
<dbReference type="RefSeq" id="WP_316434684.1">
    <property type="nucleotide sequence ID" value="NZ_CP053586.1"/>
</dbReference>
<dbReference type="PANTHER" id="PTHR12922:SF7">
    <property type="entry name" value="UBIQUINONE BIOSYNTHESIS PROTEIN COQ4 HOMOLOG, MITOCHONDRIAL"/>
    <property type="match status" value="1"/>
</dbReference>
<keyword evidence="1" id="KW-0830">Ubiquinone</keyword>
<gene>
    <name evidence="1" type="ORF">HJG54_09685</name>
</gene>
<dbReference type="GO" id="GO:0006744">
    <property type="term" value="P:ubiquinone biosynthetic process"/>
    <property type="evidence" value="ECO:0007669"/>
    <property type="project" value="InterPro"/>
</dbReference>
<dbReference type="EMBL" id="CP053586">
    <property type="protein sequence ID" value="WNZ23104.1"/>
    <property type="molecule type" value="Genomic_DNA"/>
</dbReference>
<accession>A0AA96WDC3</accession>
<dbReference type="PANTHER" id="PTHR12922">
    <property type="entry name" value="UBIQUINONE BIOSYNTHESIS PROTEIN"/>
    <property type="match status" value="1"/>
</dbReference>
<dbReference type="Pfam" id="PF05019">
    <property type="entry name" value="Coq4"/>
    <property type="match status" value="1"/>
</dbReference>
<dbReference type="InterPro" id="IPR007715">
    <property type="entry name" value="Coq4"/>
</dbReference>
<organism evidence="1">
    <name type="scientific">Leptolyngbya sp. NK1-12</name>
    <dbReference type="NCBI Taxonomy" id="2547451"/>
    <lineage>
        <taxon>Bacteria</taxon>
        <taxon>Bacillati</taxon>
        <taxon>Cyanobacteriota</taxon>
        <taxon>Cyanophyceae</taxon>
        <taxon>Leptolyngbyales</taxon>
        <taxon>Leptolyngbyaceae</taxon>
        <taxon>Leptolyngbya group</taxon>
        <taxon>Leptolyngbya</taxon>
    </lineage>
</organism>
<sequence>METLNTSVATQSEEFQANLMTAILNTFQMDGEADLEHADNFDEINARFSELVNYLVKAPAYQLAVDELQQNDSAARTIIQERYSAPIPPLELLLDLPRNSLGYTYATSLQAAGLQPLDVDPSLFSWERVDSDVSYVEYRYQITHDLWHVVTGFDTSPLGELGLQAFYLAQFRLPSALVALVGGLVGFMVSSPEALPILIATIEQGWQMGKNAKQLIAQKWEEEWEKPVSQWQEELKIQIAN</sequence>
<proteinExistence type="predicted"/>
<evidence type="ECO:0000313" key="1">
    <source>
        <dbReference type="EMBL" id="WNZ23104.1"/>
    </source>
</evidence>
<name>A0AA96WDC3_9CYAN</name>
<dbReference type="AlphaFoldDB" id="A0AA96WDC3"/>
<reference evidence="1" key="1">
    <citation type="submission" date="2020-05" db="EMBL/GenBank/DDBJ databases">
        <authorList>
            <person name="Zhu T."/>
            <person name="Keshari N."/>
            <person name="Lu X."/>
        </authorList>
    </citation>
    <scope>NUCLEOTIDE SEQUENCE</scope>
    <source>
        <strain evidence="1">NK1-12</strain>
    </source>
</reference>